<organism evidence="3 4">
    <name type="scientific">Clostridium frigoris</name>
    <dbReference type="NCBI Taxonomy" id="205327"/>
    <lineage>
        <taxon>Bacteria</taxon>
        <taxon>Bacillati</taxon>
        <taxon>Bacillota</taxon>
        <taxon>Clostridia</taxon>
        <taxon>Eubacteriales</taxon>
        <taxon>Clostridiaceae</taxon>
        <taxon>Clostridium</taxon>
    </lineage>
</organism>
<dbReference type="InterPro" id="IPR006674">
    <property type="entry name" value="HD_domain"/>
</dbReference>
<dbReference type="Pfam" id="PF01966">
    <property type="entry name" value="HD"/>
    <property type="match status" value="1"/>
</dbReference>
<sequence>MEDTKPSIYFNKIINNPDIYELYPYTLLRNLVDTPQSLVHHPEGSVWKHTMLVIDNGAKKKEFSENPIAFMWGALLHDLGKAPTTKVRKGKITSYDHDKVGSELSKRFLCELTNDEELIKQVTALVRWHMQTLFITKNLPFSNVEEMRFDISIKEIALLSLCDRLGRGDMNETKICEEKENIKCFIKKCEERLAPFK</sequence>
<dbReference type="CDD" id="cd00077">
    <property type="entry name" value="HDc"/>
    <property type="match status" value="1"/>
</dbReference>
<reference evidence="3 4" key="1">
    <citation type="submission" date="2021-06" db="EMBL/GenBank/DDBJ databases">
        <title>Clostridia strains as spoilage organisms.</title>
        <authorList>
            <person name="Wambui J."/>
            <person name="Stephan R."/>
            <person name="Stevens M.J.A."/>
        </authorList>
    </citation>
    <scope>NUCLEOTIDE SEQUENCE [LARGE SCALE GENOMIC DNA]</scope>
    <source>
        <strain evidence="3 4">DSM 14204</strain>
    </source>
</reference>
<proteinExistence type="predicted"/>
<dbReference type="InterPro" id="IPR006675">
    <property type="entry name" value="HDIG_dom"/>
</dbReference>
<dbReference type="PANTHER" id="PTHR47545:SF2">
    <property type="entry name" value="CC-ADDING TRNA NUCLEOTIDYLTRANSFERASE"/>
    <property type="match status" value="1"/>
</dbReference>
<dbReference type="EMBL" id="JAHLDV010000001">
    <property type="protein sequence ID" value="MBU3158201.1"/>
    <property type="molecule type" value="Genomic_DNA"/>
</dbReference>
<dbReference type="NCBIfam" id="TIGR00277">
    <property type="entry name" value="HDIG"/>
    <property type="match status" value="1"/>
</dbReference>
<gene>
    <name evidence="3" type="ORF">KPL37_00245</name>
</gene>
<evidence type="ECO:0000313" key="3">
    <source>
        <dbReference type="EMBL" id="MBU3158201.1"/>
    </source>
</evidence>
<name>A0ABS6BMN7_9CLOT</name>
<comment type="caution">
    <text evidence="3">The sequence shown here is derived from an EMBL/GenBank/DDBJ whole genome shotgun (WGS) entry which is preliminary data.</text>
</comment>
<dbReference type="RefSeq" id="WP_216145152.1">
    <property type="nucleotide sequence ID" value="NZ_JAHLDV010000001.1"/>
</dbReference>
<evidence type="ECO:0000313" key="4">
    <source>
        <dbReference type="Proteomes" id="UP000776252"/>
    </source>
</evidence>
<dbReference type="PANTHER" id="PTHR47545">
    <property type="entry name" value="MULTIFUNCTIONAL CCA PROTEIN"/>
    <property type="match status" value="1"/>
</dbReference>
<keyword evidence="4" id="KW-1185">Reference proteome</keyword>
<dbReference type="InterPro" id="IPR050124">
    <property type="entry name" value="tRNA_CCA-adding_enzyme"/>
</dbReference>
<dbReference type="Proteomes" id="UP000776252">
    <property type="component" value="Unassembled WGS sequence"/>
</dbReference>
<feature type="domain" description="HD" evidence="2">
    <location>
        <begin position="48"/>
        <end position="141"/>
    </location>
</feature>
<evidence type="ECO:0000256" key="1">
    <source>
        <dbReference type="ARBA" id="ARBA00022741"/>
    </source>
</evidence>
<keyword evidence="1" id="KW-0547">Nucleotide-binding</keyword>
<evidence type="ECO:0000259" key="2">
    <source>
        <dbReference type="Pfam" id="PF01966"/>
    </source>
</evidence>
<accession>A0ABS6BMN7</accession>
<protein>
    <submittedName>
        <fullName evidence="3">HD domain-containing protein</fullName>
    </submittedName>
</protein>
<dbReference type="InterPro" id="IPR003607">
    <property type="entry name" value="HD/PDEase_dom"/>
</dbReference>